<dbReference type="InterPro" id="IPR033753">
    <property type="entry name" value="GCV_H/Fam206"/>
</dbReference>
<keyword evidence="6" id="KW-1185">Reference proteome</keyword>
<dbReference type="Proteomes" id="UP000245959">
    <property type="component" value="Unassembled WGS sequence"/>
</dbReference>
<comment type="subunit">
    <text evidence="3">The glycine cleavage system is composed of four proteins: P, T, L and H.</text>
</comment>
<keyword evidence="2 3" id="KW-0450">Lipoyl</keyword>
<comment type="caution">
    <text evidence="5">The sequence shown here is derived from an EMBL/GenBank/DDBJ whole genome shotgun (WGS) entry which is preliminary data.</text>
</comment>
<evidence type="ECO:0000256" key="2">
    <source>
        <dbReference type="ARBA" id="ARBA00022823"/>
    </source>
</evidence>
<evidence type="ECO:0000256" key="1">
    <source>
        <dbReference type="ARBA" id="ARBA00009249"/>
    </source>
</evidence>
<name>A0A2U1ANI4_9BACT</name>
<comment type="caution">
    <text evidence="3">Lacks conserved residue(s) required for the propagation of feature annotation.</text>
</comment>
<dbReference type="CDD" id="cd06848">
    <property type="entry name" value="GCS_H"/>
    <property type="match status" value="1"/>
</dbReference>
<dbReference type="GO" id="GO:0005737">
    <property type="term" value="C:cytoplasm"/>
    <property type="evidence" value="ECO:0007669"/>
    <property type="project" value="TreeGrafter"/>
</dbReference>
<evidence type="ECO:0000313" key="6">
    <source>
        <dbReference type="Proteomes" id="UP000245959"/>
    </source>
</evidence>
<dbReference type="InterPro" id="IPR000089">
    <property type="entry name" value="Biotin_lipoyl"/>
</dbReference>
<dbReference type="GO" id="GO:0005960">
    <property type="term" value="C:glycine cleavage complex"/>
    <property type="evidence" value="ECO:0007669"/>
    <property type="project" value="InterPro"/>
</dbReference>
<dbReference type="Pfam" id="PF01597">
    <property type="entry name" value="GCV_H"/>
    <property type="match status" value="1"/>
</dbReference>
<comment type="function">
    <text evidence="3">The glycine cleavage system catalyzes the degradation of glycine. The H protein shuttles the methylamine group of glycine from the P protein to the T protein.</text>
</comment>
<reference evidence="5 6" key="1">
    <citation type="submission" date="2018-04" db="EMBL/GenBank/DDBJ databases">
        <title>Genomic Encyclopedia of Type Strains, Phase IV (KMG-IV): sequencing the most valuable type-strain genomes for metagenomic binning, comparative biology and taxonomic classification.</title>
        <authorList>
            <person name="Goeker M."/>
        </authorList>
    </citation>
    <scope>NUCLEOTIDE SEQUENCE [LARGE SCALE GENOMIC DNA]</scope>
    <source>
        <strain evidence="5 6">DSM 14823</strain>
    </source>
</reference>
<dbReference type="PANTHER" id="PTHR11715">
    <property type="entry name" value="GLYCINE CLEAVAGE SYSTEM H PROTEIN"/>
    <property type="match status" value="1"/>
</dbReference>
<dbReference type="GO" id="GO:0019464">
    <property type="term" value="P:glycine decarboxylation via glycine cleavage system"/>
    <property type="evidence" value="ECO:0007669"/>
    <property type="project" value="UniProtKB-UniRule"/>
</dbReference>
<dbReference type="NCBIfam" id="TIGR00527">
    <property type="entry name" value="gcvH"/>
    <property type="match status" value="1"/>
</dbReference>
<gene>
    <name evidence="3" type="primary">gcvH</name>
    <name evidence="5" type="ORF">C8D82_12921</name>
</gene>
<evidence type="ECO:0000313" key="5">
    <source>
        <dbReference type="EMBL" id="PVY37999.1"/>
    </source>
</evidence>
<dbReference type="GO" id="GO:0009249">
    <property type="term" value="P:protein lipoylation"/>
    <property type="evidence" value="ECO:0007669"/>
    <property type="project" value="TreeGrafter"/>
</dbReference>
<dbReference type="Gene3D" id="2.40.50.100">
    <property type="match status" value="1"/>
</dbReference>
<dbReference type="PROSITE" id="PS50968">
    <property type="entry name" value="BIOTINYL_LIPOYL"/>
    <property type="match status" value="1"/>
</dbReference>
<evidence type="ECO:0000259" key="4">
    <source>
        <dbReference type="PROSITE" id="PS50968"/>
    </source>
</evidence>
<organism evidence="5 6">
    <name type="scientific">Victivallis vadensis</name>
    <dbReference type="NCBI Taxonomy" id="172901"/>
    <lineage>
        <taxon>Bacteria</taxon>
        <taxon>Pseudomonadati</taxon>
        <taxon>Lentisphaerota</taxon>
        <taxon>Lentisphaeria</taxon>
        <taxon>Victivallales</taxon>
        <taxon>Victivallaceae</taxon>
        <taxon>Victivallis</taxon>
    </lineage>
</organism>
<feature type="domain" description="Lipoyl-binding" evidence="4">
    <location>
        <begin position="55"/>
        <end position="137"/>
    </location>
</feature>
<proteinExistence type="inferred from homology"/>
<dbReference type="SUPFAM" id="SSF51230">
    <property type="entry name" value="Single hybrid motif"/>
    <property type="match status" value="1"/>
</dbReference>
<dbReference type="PANTHER" id="PTHR11715:SF3">
    <property type="entry name" value="GLYCINE CLEAVAGE SYSTEM H PROTEIN-RELATED"/>
    <property type="match status" value="1"/>
</dbReference>
<comment type="cofactor">
    <cofactor evidence="3">
        <name>(R)-lipoate</name>
        <dbReference type="ChEBI" id="CHEBI:83088"/>
    </cofactor>
    <text evidence="3">Binds 1 lipoyl cofactor covalently.</text>
</comment>
<accession>A0A2U1ANI4</accession>
<dbReference type="InterPro" id="IPR002930">
    <property type="entry name" value="GCV_H"/>
</dbReference>
<protein>
    <recommendedName>
        <fullName evidence="3">Glycine cleavage system H protein</fullName>
    </recommendedName>
</protein>
<comment type="similarity">
    <text evidence="1 3">Belongs to the GcvH family.</text>
</comment>
<dbReference type="NCBIfam" id="NF002270">
    <property type="entry name" value="PRK01202.1"/>
    <property type="match status" value="1"/>
</dbReference>
<dbReference type="HAMAP" id="MF_00272">
    <property type="entry name" value="GcvH"/>
    <property type="match status" value="1"/>
</dbReference>
<dbReference type="EMBL" id="QEKH01000029">
    <property type="protein sequence ID" value="PVY37999.1"/>
    <property type="molecule type" value="Genomic_DNA"/>
</dbReference>
<sequence length="162" mass="18682">MDESLKFISFVVNYCRNTLIDFYPYQQGHEKLNEDIYGMKYYSEDHEWVEIVGDEATVGISEYAVDELGDITYVELPEEEDDFIIGDRLGEVESVNSSSEIYSPISGTVSQVNEALADEPGLINESPEDKGWLCRLTNFDSSELDDMMNEDAYQKYLRKLRR</sequence>
<evidence type="ECO:0000256" key="3">
    <source>
        <dbReference type="HAMAP-Rule" id="MF_00272"/>
    </source>
</evidence>
<dbReference type="InterPro" id="IPR017453">
    <property type="entry name" value="GCV_H_sub"/>
</dbReference>
<dbReference type="InterPro" id="IPR011053">
    <property type="entry name" value="Single_hybrid_motif"/>
</dbReference>
<dbReference type="AlphaFoldDB" id="A0A2U1ANI4"/>